<evidence type="ECO:0000313" key="3">
    <source>
        <dbReference type="Proteomes" id="UP000293342"/>
    </source>
</evidence>
<dbReference type="GO" id="GO:0016740">
    <property type="term" value="F:transferase activity"/>
    <property type="evidence" value="ECO:0007669"/>
    <property type="project" value="UniProtKB-KW"/>
</dbReference>
<feature type="transmembrane region" description="Helical" evidence="1">
    <location>
        <begin position="51"/>
        <end position="68"/>
    </location>
</feature>
<proteinExistence type="predicted"/>
<comment type="caution">
    <text evidence="2">The sequence shown here is derived from an EMBL/GenBank/DDBJ whole genome shotgun (WGS) entry which is preliminary data.</text>
</comment>
<evidence type="ECO:0000256" key="1">
    <source>
        <dbReference type="SAM" id="Phobius"/>
    </source>
</evidence>
<dbReference type="EMBL" id="SJKD01000008">
    <property type="protein sequence ID" value="TCC45058.1"/>
    <property type="molecule type" value="Genomic_DNA"/>
</dbReference>
<reference evidence="2 3" key="1">
    <citation type="submission" date="2019-02" db="EMBL/GenBank/DDBJ databases">
        <title>Kribbella capetownensis sp. nov. and Kribbella speibonae sp. nov., isolated from soil.</title>
        <authorList>
            <person name="Curtis S.M."/>
            <person name="Norton I."/>
            <person name="Everest G.J."/>
            <person name="Meyers P.R."/>
        </authorList>
    </citation>
    <scope>NUCLEOTIDE SEQUENCE [LARGE SCALE GENOMIC DNA]</scope>
    <source>
        <strain evidence="2 3">YM53</strain>
    </source>
</reference>
<evidence type="ECO:0000313" key="2">
    <source>
        <dbReference type="EMBL" id="TCC45058.1"/>
    </source>
</evidence>
<feature type="transmembrane region" description="Helical" evidence="1">
    <location>
        <begin position="88"/>
        <end position="110"/>
    </location>
</feature>
<keyword evidence="2" id="KW-0808">Transferase</keyword>
<gene>
    <name evidence="2" type="ORF">E0H75_31575</name>
</gene>
<accession>A0A4R0JK01</accession>
<protein>
    <submittedName>
        <fullName evidence="2">CDP-alcohol phosphatidyltransferase family protein</fullName>
    </submittedName>
</protein>
<dbReference type="Proteomes" id="UP000293342">
    <property type="component" value="Unassembled WGS sequence"/>
</dbReference>
<dbReference type="AlphaFoldDB" id="A0A4R0JK01"/>
<dbReference type="InterPro" id="IPR043130">
    <property type="entry name" value="CDP-OH_PTrfase_TM_dom"/>
</dbReference>
<dbReference type="Gene3D" id="1.20.120.1760">
    <property type="match status" value="1"/>
</dbReference>
<sequence length="120" mass="13011">MGWVLRSAPRSWSVPSSSCSRSCAGRDGGLDALPLWSPCLRSRERSDTEPTRLIAICIAVVGTICLILDGADGRIARRLGETSSFGGWWVVLIGLLRYLYLLAAAILPALRAPLPFSQVR</sequence>
<organism evidence="2 3">
    <name type="scientific">Kribbella capetownensis</name>
    <dbReference type="NCBI Taxonomy" id="1572659"/>
    <lineage>
        <taxon>Bacteria</taxon>
        <taxon>Bacillati</taxon>
        <taxon>Actinomycetota</taxon>
        <taxon>Actinomycetes</taxon>
        <taxon>Propionibacteriales</taxon>
        <taxon>Kribbellaceae</taxon>
        <taxon>Kribbella</taxon>
    </lineage>
</organism>
<name>A0A4R0JK01_9ACTN</name>
<keyword evidence="1" id="KW-0812">Transmembrane</keyword>
<dbReference type="OrthoDB" id="1376015at2"/>
<keyword evidence="3" id="KW-1185">Reference proteome</keyword>
<keyword evidence="1" id="KW-0472">Membrane</keyword>
<keyword evidence="1" id="KW-1133">Transmembrane helix</keyword>